<evidence type="ECO:0000256" key="2">
    <source>
        <dbReference type="ARBA" id="ARBA00023125"/>
    </source>
</evidence>
<dbReference type="OrthoDB" id="110167at2"/>
<keyword evidence="6" id="KW-1185">Reference proteome</keyword>
<evidence type="ECO:0000256" key="3">
    <source>
        <dbReference type="ARBA" id="ARBA00023163"/>
    </source>
</evidence>
<dbReference type="SUPFAM" id="SSF51182">
    <property type="entry name" value="RmlC-like cupins"/>
    <property type="match status" value="1"/>
</dbReference>
<dbReference type="KEGG" id="cmb:CSW64_19640"/>
<keyword evidence="3" id="KW-0804">Transcription</keyword>
<feature type="domain" description="HTH araC/xylS-type" evidence="4">
    <location>
        <begin position="152"/>
        <end position="250"/>
    </location>
</feature>
<dbReference type="Proteomes" id="UP000228945">
    <property type="component" value="Chromosome"/>
</dbReference>
<dbReference type="GO" id="GO:0043565">
    <property type="term" value="F:sequence-specific DNA binding"/>
    <property type="evidence" value="ECO:0007669"/>
    <property type="project" value="InterPro"/>
</dbReference>
<dbReference type="Gene3D" id="2.60.120.10">
    <property type="entry name" value="Jelly Rolls"/>
    <property type="match status" value="1"/>
</dbReference>
<dbReference type="SUPFAM" id="SSF46689">
    <property type="entry name" value="Homeodomain-like"/>
    <property type="match status" value="2"/>
</dbReference>
<organism evidence="5 6">
    <name type="scientific">Caulobacter mirabilis</name>
    <dbReference type="NCBI Taxonomy" id="69666"/>
    <lineage>
        <taxon>Bacteria</taxon>
        <taxon>Pseudomonadati</taxon>
        <taxon>Pseudomonadota</taxon>
        <taxon>Alphaproteobacteria</taxon>
        <taxon>Caulobacterales</taxon>
        <taxon>Caulobacteraceae</taxon>
        <taxon>Caulobacter</taxon>
    </lineage>
</organism>
<proteinExistence type="predicted"/>
<dbReference type="RefSeq" id="WP_099623685.1">
    <property type="nucleotide sequence ID" value="NZ_CP024201.1"/>
</dbReference>
<dbReference type="InterPro" id="IPR011051">
    <property type="entry name" value="RmlC_Cupin_sf"/>
</dbReference>
<keyword evidence="2" id="KW-0238">DNA-binding</keyword>
<dbReference type="InterPro" id="IPR014710">
    <property type="entry name" value="RmlC-like_jellyroll"/>
</dbReference>
<dbReference type="PROSITE" id="PS00041">
    <property type="entry name" value="HTH_ARAC_FAMILY_1"/>
    <property type="match status" value="1"/>
</dbReference>
<reference evidence="5 6" key="1">
    <citation type="submission" date="2017-10" db="EMBL/GenBank/DDBJ databases">
        <title>Genome sequence of Caulobacter mirabilis FWC38.</title>
        <authorList>
            <person name="Fiebig A."/>
            <person name="Crosson S."/>
        </authorList>
    </citation>
    <scope>NUCLEOTIDE SEQUENCE [LARGE SCALE GENOMIC DNA]</scope>
    <source>
        <strain evidence="5 6">FWC 38</strain>
    </source>
</reference>
<keyword evidence="1" id="KW-0805">Transcription regulation</keyword>
<dbReference type="Gene3D" id="1.10.10.60">
    <property type="entry name" value="Homeodomain-like"/>
    <property type="match status" value="1"/>
</dbReference>
<accession>A0A2D2B2I9</accession>
<dbReference type="InterPro" id="IPR018062">
    <property type="entry name" value="HTH_AraC-typ_CS"/>
</dbReference>
<evidence type="ECO:0000256" key="1">
    <source>
        <dbReference type="ARBA" id="ARBA00023015"/>
    </source>
</evidence>
<name>A0A2D2B2I9_9CAUL</name>
<evidence type="ECO:0000259" key="4">
    <source>
        <dbReference type="PROSITE" id="PS01124"/>
    </source>
</evidence>
<dbReference type="Pfam" id="PF07883">
    <property type="entry name" value="Cupin_2"/>
    <property type="match status" value="1"/>
</dbReference>
<dbReference type="InterPro" id="IPR018060">
    <property type="entry name" value="HTH_AraC"/>
</dbReference>
<dbReference type="PROSITE" id="PS01124">
    <property type="entry name" value="HTH_ARAC_FAMILY_2"/>
    <property type="match status" value="1"/>
</dbReference>
<dbReference type="InterPro" id="IPR009057">
    <property type="entry name" value="Homeodomain-like_sf"/>
</dbReference>
<dbReference type="InterPro" id="IPR013096">
    <property type="entry name" value="Cupin_2"/>
</dbReference>
<dbReference type="AlphaFoldDB" id="A0A2D2B2I9"/>
<evidence type="ECO:0000313" key="5">
    <source>
        <dbReference type="EMBL" id="ATQ44437.1"/>
    </source>
</evidence>
<dbReference type="SMART" id="SM00342">
    <property type="entry name" value="HTH_ARAC"/>
    <property type="match status" value="1"/>
</dbReference>
<protein>
    <submittedName>
        <fullName evidence="5">AraC family transcriptional regulator</fullName>
    </submittedName>
</protein>
<dbReference type="Pfam" id="PF12833">
    <property type="entry name" value="HTH_18"/>
    <property type="match status" value="1"/>
</dbReference>
<gene>
    <name evidence="5" type="ORF">CSW64_19640</name>
</gene>
<dbReference type="EMBL" id="CP024201">
    <property type="protein sequence ID" value="ATQ44437.1"/>
    <property type="molecule type" value="Genomic_DNA"/>
</dbReference>
<dbReference type="GO" id="GO:0003700">
    <property type="term" value="F:DNA-binding transcription factor activity"/>
    <property type="evidence" value="ECO:0007669"/>
    <property type="project" value="InterPro"/>
</dbReference>
<dbReference type="InterPro" id="IPR050204">
    <property type="entry name" value="AraC_XylS_family_regulators"/>
</dbReference>
<dbReference type="PANTHER" id="PTHR46796">
    <property type="entry name" value="HTH-TYPE TRANSCRIPTIONAL ACTIVATOR RHAS-RELATED"/>
    <property type="match status" value="1"/>
</dbReference>
<evidence type="ECO:0000313" key="6">
    <source>
        <dbReference type="Proteomes" id="UP000228945"/>
    </source>
</evidence>
<sequence>MPAPFSSIRLARYAPASRMAAHHHDEASLCLVLSGDYEETIRGRAADHGAGALLYCPSGEPHAQRFGKRGAVKLLFRPTAATLDHLAEHVALREAPSLRSARIGDLGRRMAFELALDDPFSAAAIDGLSHELLALFGRGARDTASGPEPWLRAARDYIEAHADRPVSLDDVARAAGRPAAQLSRAFRRTFGRSVGEHQRQLRLARAADLLAHTRTPLSEVAQICGFCDQAHLNRAFKAETGVTPAAYRRLS</sequence>